<dbReference type="RefSeq" id="WP_004871047.1">
    <property type="nucleotide sequence ID" value="NZ_CP005986.1"/>
</dbReference>
<dbReference type="InterPro" id="IPR029026">
    <property type="entry name" value="tRNA_m1G_MTases_N"/>
</dbReference>
<dbReference type="Pfam" id="PF00588">
    <property type="entry name" value="SpoU_methylase"/>
    <property type="match status" value="1"/>
</dbReference>
<dbReference type="PIRSF" id="PIRSF004808">
    <property type="entry name" value="LasT"/>
    <property type="match status" value="1"/>
</dbReference>
<dbReference type="InterPro" id="IPR004384">
    <property type="entry name" value="RNA_MeTrfase_TrmJ/LasT"/>
</dbReference>
<dbReference type="PANTHER" id="PTHR42786:SF2">
    <property type="entry name" value="TRNA (CYTIDINE_URIDINE-2'-O-)-METHYLTRANSFERASE TRMJ"/>
    <property type="match status" value="1"/>
</dbReference>
<comment type="subcellular location">
    <subcellularLocation>
        <location evidence="5">Cytoplasm</location>
    </subcellularLocation>
</comment>
<comment type="function">
    <text evidence="5">Catalyzes the formation of 2'O-methylated cytidine (Cm32) or 2'O-methylated uridine (Um32) at position 32 in tRNA.</text>
</comment>
<reference evidence="7 8" key="1">
    <citation type="journal article" date="2009" name="J. Bacteriol.">
        <title>Draft genome sequence of the extremely acidophilic bacterium Acidithiobacillus caldus ATCC 51756 reveals metabolic versatility in the genus Acidithiobacillus.</title>
        <authorList>
            <person name="Valdes J."/>
            <person name="Quatrini R."/>
            <person name="Hallberg K."/>
            <person name="Dopson M."/>
            <person name="Valenzuela P.D."/>
            <person name="Holmes D.S."/>
        </authorList>
    </citation>
    <scope>NUCLEOTIDE SEQUENCE [LARGE SCALE GENOMIC DNA]</scope>
    <source>
        <strain evidence="8">ATCC 51756 / DSM 8584 / KU</strain>
    </source>
</reference>
<accession>A0A059ZP05</accession>
<comment type="subunit">
    <text evidence="5">Homodimer.</text>
</comment>
<dbReference type="eggNOG" id="COG0565">
    <property type="taxonomic scope" value="Bacteria"/>
</dbReference>
<dbReference type="KEGG" id="acz:Acaty_c0807"/>
<comment type="catalytic activity">
    <reaction evidence="5">
        <text>cytidine(32) in tRNA + S-adenosyl-L-methionine = 2'-O-methylcytidine(32) in tRNA + S-adenosyl-L-homocysteine + H(+)</text>
        <dbReference type="Rhea" id="RHEA:42932"/>
        <dbReference type="Rhea" id="RHEA-COMP:10288"/>
        <dbReference type="Rhea" id="RHEA-COMP:10289"/>
        <dbReference type="ChEBI" id="CHEBI:15378"/>
        <dbReference type="ChEBI" id="CHEBI:57856"/>
        <dbReference type="ChEBI" id="CHEBI:59789"/>
        <dbReference type="ChEBI" id="CHEBI:74495"/>
        <dbReference type="ChEBI" id="CHEBI:82748"/>
        <dbReference type="EC" id="2.1.1.200"/>
    </reaction>
</comment>
<organism evidence="7 8">
    <name type="scientific">Acidithiobacillus caldus (strain ATCC 51756 / DSM 8584 / KU)</name>
    <dbReference type="NCBI Taxonomy" id="637389"/>
    <lineage>
        <taxon>Bacteria</taxon>
        <taxon>Pseudomonadati</taxon>
        <taxon>Pseudomonadota</taxon>
        <taxon>Acidithiobacillia</taxon>
        <taxon>Acidithiobacillales</taxon>
        <taxon>Acidithiobacillaceae</taxon>
        <taxon>Acidithiobacillus</taxon>
    </lineage>
</organism>
<dbReference type="HOGENOM" id="CLU_056931_0_1_6"/>
<keyword evidence="5" id="KW-0963">Cytoplasm</keyword>
<keyword evidence="3 7" id="KW-0808">Transferase</keyword>
<dbReference type="CDD" id="cd18093">
    <property type="entry name" value="SpoU-like_TrmJ"/>
    <property type="match status" value="1"/>
</dbReference>
<keyword evidence="2 5" id="KW-0489">Methyltransferase</keyword>
<dbReference type="GeneID" id="92930841"/>
<evidence type="ECO:0000256" key="1">
    <source>
        <dbReference type="ARBA" id="ARBA00007228"/>
    </source>
</evidence>
<dbReference type="EMBL" id="CP005986">
    <property type="protein sequence ID" value="AIA54684.1"/>
    <property type="molecule type" value="Genomic_DNA"/>
</dbReference>
<sequence>MAEYREEDGSLHGKAPLAPDLRIVLVETSHPGNIGSAARAMKVMGLERLVLVRPHRFPDAQATALASGAEDLLERAEVYDDLAAALADCRRVYGTTARDRHIAWPQLTARPAAAEIVALGASAPVAILFGNERVGLSNRELDLCQCLIQIPTAEAYRSLNLAQAVQILAYELLLAQRETRHPAPSVLETAAPRAAMEGFYGHLAQVLRQAGFLQAPRETHMMRRLRRLFDRARPDLNEVYILRGILTEVERWAQMDKGDGHRL</sequence>
<evidence type="ECO:0000256" key="2">
    <source>
        <dbReference type="ARBA" id="ARBA00022603"/>
    </source>
</evidence>
<dbReference type="SUPFAM" id="SSF75217">
    <property type="entry name" value="alpha/beta knot"/>
    <property type="match status" value="1"/>
</dbReference>
<dbReference type="Proteomes" id="UP000005522">
    <property type="component" value="Chromosome"/>
</dbReference>
<evidence type="ECO:0000256" key="4">
    <source>
        <dbReference type="ARBA" id="ARBA00022691"/>
    </source>
</evidence>
<comment type="similarity">
    <text evidence="1">Belongs to the class IV-like SAM-binding methyltransferase superfamily. RNA methyltransferase TrmH family.</text>
</comment>
<evidence type="ECO:0000313" key="8">
    <source>
        <dbReference type="Proteomes" id="UP000005522"/>
    </source>
</evidence>
<dbReference type="AlphaFoldDB" id="A0A059ZP05"/>
<evidence type="ECO:0000313" key="7">
    <source>
        <dbReference type="EMBL" id="AIA54684.1"/>
    </source>
</evidence>
<dbReference type="GO" id="GO:0002128">
    <property type="term" value="P:tRNA nucleoside ribose methylation"/>
    <property type="evidence" value="ECO:0007669"/>
    <property type="project" value="TreeGrafter"/>
</dbReference>
<name>A0A059ZP05_ACICK</name>
<dbReference type="PANTHER" id="PTHR42786">
    <property type="entry name" value="TRNA/RRNA METHYLTRANSFERASE"/>
    <property type="match status" value="1"/>
</dbReference>
<protein>
    <recommendedName>
        <fullName evidence="5">tRNA (cytidine/uridine-2'-O-)-methyltransferase TrmJ</fullName>
        <ecNumber evidence="5">2.1.1.200</ecNumber>
    </recommendedName>
    <alternativeName>
        <fullName evidence="5">tRNA (cytidine(32)/uridine(32)-2'-O)-methyltransferase</fullName>
    </alternativeName>
    <alternativeName>
        <fullName evidence="5">tRNA Cm32/Um32 methyltransferase</fullName>
    </alternativeName>
</protein>
<dbReference type="InterPro" id="IPR001537">
    <property type="entry name" value="SpoU_MeTrfase"/>
</dbReference>
<comment type="catalytic activity">
    <reaction evidence="5">
        <text>uridine(32) in tRNA + S-adenosyl-L-methionine = 2'-O-methyluridine(32) in tRNA + S-adenosyl-L-homocysteine + H(+)</text>
        <dbReference type="Rhea" id="RHEA:42936"/>
        <dbReference type="Rhea" id="RHEA-COMP:10107"/>
        <dbReference type="Rhea" id="RHEA-COMP:10290"/>
        <dbReference type="ChEBI" id="CHEBI:15378"/>
        <dbReference type="ChEBI" id="CHEBI:57856"/>
        <dbReference type="ChEBI" id="CHEBI:59789"/>
        <dbReference type="ChEBI" id="CHEBI:65315"/>
        <dbReference type="ChEBI" id="CHEBI:74478"/>
        <dbReference type="EC" id="2.1.1.200"/>
    </reaction>
</comment>
<evidence type="ECO:0000256" key="3">
    <source>
        <dbReference type="ARBA" id="ARBA00022679"/>
    </source>
</evidence>
<dbReference type="EC" id="2.1.1.200" evidence="5"/>
<dbReference type="Gene3D" id="3.40.1280.10">
    <property type="match status" value="1"/>
</dbReference>
<evidence type="ECO:0000259" key="6">
    <source>
        <dbReference type="Pfam" id="PF00588"/>
    </source>
</evidence>
<keyword evidence="5" id="KW-0819">tRNA processing</keyword>
<keyword evidence="4 5" id="KW-0949">S-adenosyl-L-methionine</keyword>
<dbReference type="GO" id="GO:0005829">
    <property type="term" value="C:cytosol"/>
    <property type="evidence" value="ECO:0007669"/>
    <property type="project" value="TreeGrafter"/>
</dbReference>
<dbReference type="FunFam" id="3.40.1280.10:FF:000006">
    <property type="entry name" value="Uncharacterized tRNA/rRNA methyltransferase HI_0380"/>
    <property type="match status" value="1"/>
</dbReference>
<dbReference type="InterPro" id="IPR029028">
    <property type="entry name" value="Alpha/beta_knot_MTases"/>
</dbReference>
<evidence type="ECO:0000256" key="5">
    <source>
        <dbReference type="RuleBase" id="RU362024"/>
    </source>
</evidence>
<proteinExistence type="inferred from homology"/>
<dbReference type="GO" id="GO:0003723">
    <property type="term" value="F:RNA binding"/>
    <property type="evidence" value="ECO:0007669"/>
    <property type="project" value="InterPro"/>
</dbReference>
<dbReference type="GO" id="GO:0106339">
    <property type="term" value="F:tRNA (cytidine(32)-2'-O)-methyltransferase activity"/>
    <property type="evidence" value="ECO:0007669"/>
    <property type="project" value="RHEA"/>
</dbReference>
<dbReference type="NCBIfam" id="TIGR00050">
    <property type="entry name" value="rRNA_methyl_1"/>
    <property type="match status" value="1"/>
</dbReference>
<gene>
    <name evidence="5" type="primary">trmJ</name>
    <name evidence="7" type="ORF">Acaty_c0807</name>
</gene>
<dbReference type="Gene3D" id="1.10.8.590">
    <property type="match status" value="1"/>
</dbReference>
<feature type="domain" description="tRNA/rRNA methyltransferase SpoU type" evidence="6">
    <location>
        <begin position="21"/>
        <end position="170"/>
    </location>
</feature>
<dbReference type="GO" id="GO:0160206">
    <property type="term" value="F:tRNA (cytidine(32)/uridine(32)-2'-O)-methyltransferase activity"/>
    <property type="evidence" value="ECO:0007669"/>
    <property type="project" value="UniProtKB-EC"/>
</dbReference>